<evidence type="ECO:0000256" key="7">
    <source>
        <dbReference type="SAM" id="MobiDB-lite"/>
    </source>
</evidence>
<evidence type="ECO:0008006" key="10">
    <source>
        <dbReference type="Google" id="ProtNLM"/>
    </source>
</evidence>
<keyword evidence="5 6" id="KW-0648">Protein biosynthesis</keyword>
<dbReference type="InterPro" id="IPR001040">
    <property type="entry name" value="TIF_eIF_4E"/>
</dbReference>
<dbReference type="GO" id="GO:0006417">
    <property type="term" value="P:regulation of translation"/>
    <property type="evidence" value="ECO:0007669"/>
    <property type="project" value="UniProtKB-KW"/>
</dbReference>
<accession>E4XE26</accession>
<evidence type="ECO:0000256" key="4">
    <source>
        <dbReference type="ARBA" id="ARBA00022884"/>
    </source>
</evidence>
<comment type="similarity">
    <text evidence="1 6">Belongs to the eukaryotic initiation factor 4E family.</text>
</comment>
<evidence type="ECO:0000313" key="9">
    <source>
        <dbReference type="Proteomes" id="UP000001307"/>
    </source>
</evidence>
<dbReference type="GO" id="GO:0016281">
    <property type="term" value="C:eukaryotic translation initiation factor 4F complex"/>
    <property type="evidence" value="ECO:0007669"/>
    <property type="project" value="TreeGrafter"/>
</dbReference>
<dbReference type="Proteomes" id="UP000001307">
    <property type="component" value="Unassembled WGS sequence"/>
</dbReference>
<feature type="compositionally biased region" description="Basic and acidic residues" evidence="7">
    <location>
        <begin position="23"/>
        <end position="46"/>
    </location>
</feature>
<name>E4XE26_OIKDI</name>
<dbReference type="SUPFAM" id="SSF55418">
    <property type="entry name" value="eIF4e-like"/>
    <property type="match status" value="1"/>
</dbReference>
<gene>
    <name evidence="8" type="ORF">GSOID_T00008428001</name>
</gene>
<evidence type="ECO:0000256" key="6">
    <source>
        <dbReference type="RuleBase" id="RU004374"/>
    </source>
</evidence>
<dbReference type="PANTHER" id="PTHR11960">
    <property type="entry name" value="EUKARYOTIC TRANSLATION INITIATION FACTOR 4E RELATED"/>
    <property type="match status" value="1"/>
</dbReference>
<dbReference type="OrthoDB" id="590761at2759"/>
<dbReference type="GO" id="GO:0000340">
    <property type="term" value="F:RNA 7-methylguanosine cap binding"/>
    <property type="evidence" value="ECO:0007669"/>
    <property type="project" value="TreeGrafter"/>
</dbReference>
<evidence type="ECO:0000256" key="3">
    <source>
        <dbReference type="ARBA" id="ARBA00022845"/>
    </source>
</evidence>
<evidence type="ECO:0000256" key="2">
    <source>
        <dbReference type="ARBA" id="ARBA00022540"/>
    </source>
</evidence>
<keyword evidence="4 6" id="KW-0694">RNA-binding</keyword>
<dbReference type="EMBL" id="FN653040">
    <property type="protein sequence ID" value="CBY19416.1"/>
    <property type="molecule type" value="Genomic_DNA"/>
</dbReference>
<dbReference type="AlphaFoldDB" id="E4XE26"/>
<evidence type="ECO:0000256" key="1">
    <source>
        <dbReference type="ARBA" id="ARBA00009860"/>
    </source>
</evidence>
<protein>
    <recommendedName>
        <fullName evidence="10">EIF-4F 25 kDa subunit</fullName>
    </recommendedName>
</protein>
<dbReference type="GO" id="GO:0003743">
    <property type="term" value="F:translation initiation factor activity"/>
    <property type="evidence" value="ECO:0007669"/>
    <property type="project" value="UniProtKB-KW"/>
</dbReference>
<dbReference type="InterPro" id="IPR023398">
    <property type="entry name" value="TIF_eIF4e-like"/>
</dbReference>
<dbReference type="Pfam" id="PF01652">
    <property type="entry name" value="IF4E"/>
    <property type="match status" value="1"/>
</dbReference>
<organism evidence="8">
    <name type="scientific">Oikopleura dioica</name>
    <name type="common">Tunicate</name>
    <dbReference type="NCBI Taxonomy" id="34765"/>
    <lineage>
        <taxon>Eukaryota</taxon>
        <taxon>Metazoa</taxon>
        <taxon>Chordata</taxon>
        <taxon>Tunicata</taxon>
        <taxon>Appendicularia</taxon>
        <taxon>Copelata</taxon>
        <taxon>Oikopleuridae</taxon>
        <taxon>Oikopleura</taxon>
    </lineage>
</organism>
<evidence type="ECO:0000313" key="8">
    <source>
        <dbReference type="EMBL" id="CBY19416.1"/>
    </source>
</evidence>
<proteinExistence type="inferred from homology"/>
<evidence type="ECO:0000256" key="5">
    <source>
        <dbReference type="ARBA" id="ARBA00022917"/>
    </source>
</evidence>
<keyword evidence="9" id="KW-1185">Reference proteome</keyword>
<keyword evidence="3" id="KW-0810">Translation regulation</keyword>
<dbReference type="InParanoid" id="E4XE26"/>
<feature type="region of interest" description="Disordered" evidence="7">
    <location>
        <begin position="23"/>
        <end position="58"/>
    </location>
</feature>
<keyword evidence="2 6" id="KW-0396">Initiation factor</keyword>
<sequence>MGEELVCEETKVEQLAQELDKKAALKQEEEKAETGDSDTARDESSEKTQQTEQALLNDDLRHPLDNSWDFWYLSADKTKEWDERMTKIMTFSTVEDFWAVYHHVALPSRLHIGADYMVFKAGIAPKWEDAQNAKGGSWVLETGKKQKEHLDAGWLESLLACIGELFGEHGDSVNGVVVQVRKRADRLQLWTGEVGTDGKEALSIGTHLKKALNLPEHFRIRFQLHTDAMKRRGSTVTARFQL</sequence>
<dbReference type="Gene3D" id="3.30.760.10">
    <property type="entry name" value="RNA Cap, Translation Initiation Factor Eif4e"/>
    <property type="match status" value="1"/>
</dbReference>
<reference evidence="8" key="1">
    <citation type="journal article" date="2010" name="Science">
        <title>Plasticity of animal genome architecture unmasked by rapid evolution of a pelagic tunicate.</title>
        <authorList>
            <person name="Denoeud F."/>
            <person name="Henriet S."/>
            <person name="Mungpakdee S."/>
            <person name="Aury J.M."/>
            <person name="Da Silva C."/>
            <person name="Brinkmann H."/>
            <person name="Mikhaleva J."/>
            <person name="Olsen L.C."/>
            <person name="Jubin C."/>
            <person name="Canestro C."/>
            <person name="Bouquet J.M."/>
            <person name="Danks G."/>
            <person name="Poulain J."/>
            <person name="Campsteijn C."/>
            <person name="Adamski M."/>
            <person name="Cross I."/>
            <person name="Yadetie F."/>
            <person name="Muffato M."/>
            <person name="Louis A."/>
            <person name="Butcher S."/>
            <person name="Tsagkogeorga G."/>
            <person name="Konrad A."/>
            <person name="Singh S."/>
            <person name="Jensen M.F."/>
            <person name="Cong E.H."/>
            <person name="Eikeseth-Otteraa H."/>
            <person name="Noel B."/>
            <person name="Anthouard V."/>
            <person name="Porcel B.M."/>
            <person name="Kachouri-Lafond R."/>
            <person name="Nishino A."/>
            <person name="Ugolini M."/>
            <person name="Chourrout P."/>
            <person name="Nishida H."/>
            <person name="Aasland R."/>
            <person name="Huzurbazar S."/>
            <person name="Westhof E."/>
            <person name="Delsuc F."/>
            <person name="Lehrach H."/>
            <person name="Reinhardt R."/>
            <person name="Weissenbach J."/>
            <person name="Roy S.W."/>
            <person name="Artiguenave F."/>
            <person name="Postlethwait J.H."/>
            <person name="Manak J.R."/>
            <person name="Thompson E.M."/>
            <person name="Jaillon O."/>
            <person name="Du Pasquier L."/>
            <person name="Boudinot P."/>
            <person name="Liberles D.A."/>
            <person name="Volff J.N."/>
            <person name="Philippe H."/>
            <person name="Lenhard B."/>
            <person name="Roest Crollius H."/>
            <person name="Wincker P."/>
            <person name="Chourrout D."/>
        </authorList>
    </citation>
    <scope>NUCLEOTIDE SEQUENCE [LARGE SCALE GENOMIC DNA]</scope>
</reference>
<dbReference type="PANTHER" id="PTHR11960:SF8">
    <property type="entry name" value="EUKARYOTIC TRANSLATION INITIATION FACTOR 4E1-RELATED"/>
    <property type="match status" value="1"/>
</dbReference>